<keyword evidence="1" id="KW-0560">Oxidoreductase</keyword>
<dbReference type="InterPro" id="IPR036812">
    <property type="entry name" value="NAD(P)_OxRdtase_dom_sf"/>
</dbReference>
<proteinExistence type="predicted"/>
<dbReference type="InterPro" id="IPR050523">
    <property type="entry name" value="AKR_Detox_Biosynth"/>
</dbReference>
<dbReference type="PANTHER" id="PTHR43364">
    <property type="entry name" value="NADH-SPECIFIC METHYLGLYOXAL REDUCTASE-RELATED"/>
    <property type="match status" value="1"/>
</dbReference>
<sequence>MEERNLGRSGLRVSAVGLGCNNIGGRCDWEASRAVVHAALDSGITLFDTANVYPRGDRGRSEEYLGKILGDRRKEIVLATKVGIPMDGGRLGGLSRRTVMASAEESLRRLGTDWIDLYQFHRFDPLTPVEETLRAMDDLVRQGKVRYIGCSRFAAWQVVDALWTSQVNGLNAFVSCQNEYSLLAREPDLGLLDAMAAKGLGMLPYFPLASGLLTGKYRRDAPLPGGARLSYTPELSGHFVTDHNWAVLERLERFCAARGRTLLELAFSWLLARPTVASVIAGATRPEQIAGNIAAAGWKPGPEDMADIDAITAPVRRAPAP</sequence>
<evidence type="ECO:0000313" key="3">
    <source>
        <dbReference type="EMBL" id="MCR0985577.1"/>
    </source>
</evidence>
<protein>
    <submittedName>
        <fullName evidence="3">Aldo/keto reductase</fullName>
    </submittedName>
</protein>
<evidence type="ECO:0000256" key="1">
    <source>
        <dbReference type="ARBA" id="ARBA00023002"/>
    </source>
</evidence>
<name>A0ABT1XEK6_9PROT</name>
<comment type="caution">
    <text evidence="3">The sequence shown here is derived from an EMBL/GenBank/DDBJ whole genome shotgun (WGS) entry which is preliminary data.</text>
</comment>
<dbReference type="InterPro" id="IPR020471">
    <property type="entry name" value="AKR"/>
</dbReference>
<organism evidence="3 4">
    <name type="scientific">Roseomonas populi</name>
    <dbReference type="NCBI Taxonomy" id="3121582"/>
    <lineage>
        <taxon>Bacteria</taxon>
        <taxon>Pseudomonadati</taxon>
        <taxon>Pseudomonadota</taxon>
        <taxon>Alphaproteobacteria</taxon>
        <taxon>Acetobacterales</taxon>
        <taxon>Roseomonadaceae</taxon>
        <taxon>Roseomonas</taxon>
    </lineage>
</organism>
<accession>A0ABT1XEK6</accession>
<reference evidence="3 4" key="1">
    <citation type="submission" date="2022-06" db="EMBL/GenBank/DDBJ databases">
        <title>Roseomonas CN29.</title>
        <authorList>
            <person name="Cheng Y."/>
            <person name="He X."/>
        </authorList>
    </citation>
    <scope>NUCLEOTIDE SEQUENCE [LARGE SCALE GENOMIC DNA]</scope>
    <source>
        <strain evidence="3 4">CN29</strain>
    </source>
</reference>
<evidence type="ECO:0000259" key="2">
    <source>
        <dbReference type="Pfam" id="PF00248"/>
    </source>
</evidence>
<dbReference type="PRINTS" id="PR00069">
    <property type="entry name" value="ALDKETRDTASE"/>
</dbReference>
<dbReference type="PANTHER" id="PTHR43364:SF4">
    <property type="entry name" value="NAD(P)-LINKED OXIDOREDUCTASE SUPERFAMILY PROTEIN"/>
    <property type="match status" value="1"/>
</dbReference>
<dbReference type="Proteomes" id="UP001524642">
    <property type="component" value="Unassembled WGS sequence"/>
</dbReference>
<gene>
    <name evidence="3" type="ORF">NRP21_26345</name>
</gene>
<evidence type="ECO:0000313" key="4">
    <source>
        <dbReference type="Proteomes" id="UP001524642"/>
    </source>
</evidence>
<dbReference type="Gene3D" id="3.20.20.100">
    <property type="entry name" value="NADP-dependent oxidoreductase domain"/>
    <property type="match status" value="1"/>
</dbReference>
<dbReference type="SUPFAM" id="SSF51430">
    <property type="entry name" value="NAD(P)-linked oxidoreductase"/>
    <property type="match status" value="1"/>
</dbReference>
<feature type="domain" description="NADP-dependent oxidoreductase" evidence="2">
    <location>
        <begin position="16"/>
        <end position="311"/>
    </location>
</feature>
<dbReference type="EMBL" id="JANJOU010000037">
    <property type="protein sequence ID" value="MCR0985577.1"/>
    <property type="molecule type" value="Genomic_DNA"/>
</dbReference>
<dbReference type="Pfam" id="PF00248">
    <property type="entry name" value="Aldo_ket_red"/>
    <property type="match status" value="1"/>
</dbReference>
<keyword evidence="4" id="KW-1185">Reference proteome</keyword>
<dbReference type="InterPro" id="IPR023210">
    <property type="entry name" value="NADP_OxRdtase_dom"/>
</dbReference>
<dbReference type="RefSeq" id="WP_257719225.1">
    <property type="nucleotide sequence ID" value="NZ_JANJOU010000037.1"/>
</dbReference>